<dbReference type="PANTHER" id="PTHR43794:SF11">
    <property type="entry name" value="AMIDOHYDROLASE-RELATED DOMAIN-CONTAINING PROTEIN"/>
    <property type="match status" value="1"/>
</dbReference>
<evidence type="ECO:0000256" key="1">
    <source>
        <dbReference type="ARBA" id="ARBA00006745"/>
    </source>
</evidence>
<gene>
    <name evidence="4" type="ORF">ACFQ14_00880</name>
</gene>
<accession>A0ABW3FDV4</accession>
<dbReference type="Gene3D" id="3.20.20.140">
    <property type="entry name" value="Metal-dependent hydrolases"/>
    <property type="match status" value="1"/>
</dbReference>
<organism evidence="4 5">
    <name type="scientific">Pseudahrensia aquimaris</name>
    <dbReference type="NCBI Taxonomy" id="744461"/>
    <lineage>
        <taxon>Bacteria</taxon>
        <taxon>Pseudomonadati</taxon>
        <taxon>Pseudomonadota</taxon>
        <taxon>Alphaproteobacteria</taxon>
        <taxon>Hyphomicrobiales</taxon>
        <taxon>Ahrensiaceae</taxon>
        <taxon>Pseudahrensia</taxon>
    </lineage>
</organism>
<comment type="caution">
    <text evidence="4">The sequence shown here is derived from an EMBL/GenBank/DDBJ whole genome shotgun (WGS) entry which is preliminary data.</text>
</comment>
<feature type="domain" description="Amidohydrolase-related" evidence="3">
    <location>
        <begin position="58"/>
        <end position="406"/>
    </location>
</feature>
<evidence type="ECO:0000256" key="2">
    <source>
        <dbReference type="ARBA" id="ARBA00022801"/>
    </source>
</evidence>
<dbReference type="PANTHER" id="PTHR43794">
    <property type="entry name" value="AMINOHYDROLASE SSNA-RELATED"/>
    <property type="match status" value="1"/>
</dbReference>
<dbReference type="Gene3D" id="2.30.40.10">
    <property type="entry name" value="Urease, subunit C, domain 1"/>
    <property type="match status" value="1"/>
</dbReference>
<dbReference type="Pfam" id="PF01979">
    <property type="entry name" value="Amidohydro_1"/>
    <property type="match status" value="1"/>
</dbReference>
<dbReference type="InterPro" id="IPR050287">
    <property type="entry name" value="MTA/SAH_deaminase"/>
</dbReference>
<dbReference type="CDD" id="cd01298">
    <property type="entry name" value="ATZ_TRZ_like"/>
    <property type="match status" value="1"/>
</dbReference>
<dbReference type="InterPro" id="IPR011059">
    <property type="entry name" value="Metal-dep_hydrolase_composite"/>
</dbReference>
<dbReference type="RefSeq" id="WP_377210808.1">
    <property type="nucleotide sequence ID" value="NZ_JBHTJV010000002.1"/>
</dbReference>
<reference evidence="5" key="1">
    <citation type="journal article" date="2019" name="Int. J. Syst. Evol. Microbiol.">
        <title>The Global Catalogue of Microorganisms (GCM) 10K type strain sequencing project: providing services to taxonomists for standard genome sequencing and annotation.</title>
        <authorList>
            <consortium name="The Broad Institute Genomics Platform"/>
            <consortium name="The Broad Institute Genome Sequencing Center for Infectious Disease"/>
            <person name="Wu L."/>
            <person name="Ma J."/>
        </authorList>
    </citation>
    <scope>NUCLEOTIDE SEQUENCE [LARGE SCALE GENOMIC DNA]</scope>
    <source>
        <strain evidence="5">CCUG 60023</strain>
    </source>
</reference>
<evidence type="ECO:0000313" key="5">
    <source>
        <dbReference type="Proteomes" id="UP001597101"/>
    </source>
</evidence>
<dbReference type="EMBL" id="JBHTJV010000002">
    <property type="protein sequence ID" value="MFD0914954.1"/>
    <property type="molecule type" value="Genomic_DNA"/>
</dbReference>
<dbReference type="InterPro" id="IPR032466">
    <property type="entry name" value="Metal_Hydrolase"/>
</dbReference>
<dbReference type="Proteomes" id="UP001597101">
    <property type="component" value="Unassembled WGS sequence"/>
</dbReference>
<keyword evidence="5" id="KW-1185">Reference proteome</keyword>
<sequence length="442" mass="48102">MRTLLHNARILTMNEAFDEHLEGWVLVEDGLIAAMGAGAAPAIYQSAADIVDFAGDLLMPGMVNTHCHMTMTLFRGLGEDVDDRLFRYILPLEREAITAEVVRVGSSLAALEMMLGGVTTVADMYWFEQEVGRVLDAAGMRGVVGQTLADFNPPDQRSFDEGFRLVDDLRDEFAANDLITASIAPHAPYSTGPEIMERVAQYAADNADVKIQMHLAEMKSEMEWCAKHHDMRPVALADRTGILSAGAIMAHCLELNGEEIDLLAERNITVAHNARSNAKAGRGIAPIEALRASGVPVGLATDGPMSGNTLDIFSQLAPASMFAKLLGKSRACLPAREVLTMATIEGAKVLGLDDRIGSIETGKRADLIRISLDAPRMNPIYDIYATLVFSATASDVLDVMIDGQWVVQNKHSQTMDRQKVMSDALQVSEQFKSKIIEIDTEN</sequence>
<evidence type="ECO:0000259" key="3">
    <source>
        <dbReference type="Pfam" id="PF01979"/>
    </source>
</evidence>
<evidence type="ECO:0000313" key="4">
    <source>
        <dbReference type="EMBL" id="MFD0914954.1"/>
    </source>
</evidence>
<dbReference type="InterPro" id="IPR006680">
    <property type="entry name" value="Amidohydro-rel"/>
</dbReference>
<keyword evidence="2" id="KW-0378">Hydrolase</keyword>
<name>A0ABW3FDV4_9HYPH</name>
<comment type="similarity">
    <text evidence="1">Belongs to the metallo-dependent hydrolases superfamily. ATZ/TRZ family.</text>
</comment>
<dbReference type="SUPFAM" id="SSF51338">
    <property type="entry name" value="Composite domain of metallo-dependent hydrolases"/>
    <property type="match status" value="1"/>
</dbReference>
<proteinExistence type="inferred from homology"/>
<protein>
    <submittedName>
        <fullName evidence="4">Amidohydrolase family protein</fullName>
    </submittedName>
</protein>
<dbReference type="SUPFAM" id="SSF51556">
    <property type="entry name" value="Metallo-dependent hydrolases"/>
    <property type="match status" value="1"/>
</dbReference>